<feature type="transmembrane region" description="Helical" evidence="1">
    <location>
        <begin position="15"/>
        <end position="38"/>
    </location>
</feature>
<evidence type="ECO:0000256" key="1">
    <source>
        <dbReference type="SAM" id="Phobius"/>
    </source>
</evidence>
<sequence length="72" mass="8427">MRRPLNYRCHMESRLLIPVVCLHTFYVAVLIGFTWTIRHIEFRFDEVKDLLKGILVLTSSIGTFSLLLYKAA</sequence>
<feature type="transmembrane region" description="Helical" evidence="1">
    <location>
        <begin position="50"/>
        <end position="69"/>
    </location>
</feature>
<organism evidence="2">
    <name type="scientific">Rhizophora mucronata</name>
    <name type="common">Asiatic mangrove</name>
    <dbReference type="NCBI Taxonomy" id="61149"/>
    <lineage>
        <taxon>Eukaryota</taxon>
        <taxon>Viridiplantae</taxon>
        <taxon>Streptophyta</taxon>
        <taxon>Embryophyta</taxon>
        <taxon>Tracheophyta</taxon>
        <taxon>Spermatophyta</taxon>
        <taxon>Magnoliopsida</taxon>
        <taxon>eudicotyledons</taxon>
        <taxon>Gunneridae</taxon>
        <taxon>Pentapetalae</taxon>
        <taxon>rosids</taxon>
        <taxon>fabids</taxon>
        <taxon>Malpighiales</taxon>
        <taxon>Rhizophoraceae</taxon>
        <taxon>Rhizophora</taxon>
    </lineage>
</organism>
<dbReference type="AlphaFoldDB" id="A0A2P2JVA7"/>
<evidence type="ECO:0000313" key="2">
    <source>
        <dbReference type="EMBL" id="MBW97399.1"/>
    </source>
</evidence>
<keyword evidence="1" id="KW-0812">Transmembrane</keyword>
<proteinExistence type="predicted"/>
<protein>
    <submittedName>
        <fullName evidence="2">Uncharacterized protein</fullName>
    </submittedName>
</protein>
<keyword evidence="1" id="KW-1133">Transmembrane helix</keyword>
<dbReference type="EMBL" id="GGEC01016916">
    <property type="protein sequence ID" value="MBW97399.1"/>
    <property type="molecule type" value="Transcribed_RNA"/>
</dbReference>
<reference evidence="2" key="1">
    <citation type="submission" date="2018-02" db="EMBL/GenBank/DDBJ databases">
        <title>Rhizophora mucronata_Transcriptome.</title>
        <authorList>
            <person name="Meera S.P."/>
            <person name="Sreeshan A."/>
            <person name="Augustine A."/>
        </authorList>
    </citation>
    <scope>NUCLEOTIDE SEQUENCE</scope>
    <source>
        <tissue evidence="2">Leaf</tissue>
    </source>
</reference>
<name>A0A2P2JVA7_RHIMU</name>
<keyword evidence="1" id="KW-0472">Membrane</keyword>
<accession>A0A2P2JVA7</accession>